<dbReference type="EMBL" id="JAMPJT010000006">
    <property type="protein sequence ID" value="MCV9879254.1"/>
    <property type="molecule type" value="Genomic_DNA"/>
</dbReference>
<protein>
    <submittedName>
        <fullName evidence="1">Uncharacterized protein</fullName>
    </submittedName>
</protein>
<dbReference type="EMBL" id="JAMPJU010000007">
    <property type="protein sequence ID" value="MCV9882712.1"/>
    <property type="molecule type" value="Genomic_DNA"/>
</dbReference>
<dbReference type="Proteomes" id="UP001165569">
    <property type="component" value="Unassembled WGS sequence"/>
</dbReference>
<dbReference type="Proteomes" id="UP001165568">
    <property type="component" value="Unassembled WGS sequence"/>
</dbReference>
<reference evidence="1" key="1">
    <citation type="submission" date="2022-04" db="EMBL/GenBank/DDBJ databases">
        <title>Brenneria sp. isolated from walnut trees in Serbia.</title>
        <authorList>
            <person name="Gasic K."/>
            <person name="Zlatkovic N."/>
            <person name="Kuzmanovic N."/>
        </authorList>
    </citation>
    <scope>NUCLEOTIDE SEQUENCE</scope>
    <source>
        <strain evidence="2">KBI 423</strain>
        <strain evidence="1">KBI 447</strain>
    </source>
</reference>
<evidence type="ECO:0000313" key="2">
    <source>
        <dbReference type="EMBL" id="MCV9882712.1"/>
    </source>
</evidence>
<dbReference type="RefSeq" id="WP_264090398.1">
    <property type="nucleotide sequence ID" value="NZ_JAMPJT010000006.1"/>
</dbReference>
<evidence type="ECO:0000313" key="3">
    <source>
        <dbReference type="Proteomes" id="UP001165568"/>
    </source>
</evidence>
<sequence>MNVYKLSVKTQAYYLIEKNDYEQRTARRPPWYKTNASGNPQYFAVCPACNNPIQIVGLYKALANTPNPYGKHCGSSVYGVGIYDKEAYLWCPYSNTKRDDGDGRPRRAPGILTQQILSILINHFDKVVWLLSRATGIKIDEGLAKSMLQQYRREEGWLYARATLMNIPWVFLYMTDFQAILYKKVDADLANELVSRTSGRLRYSDKGYVIKDAACRDYIELGIYQTLHRSRVEEDELAEMMDMVFTLKVGKEAPTEIYRQTIGFDFNYFNNLVNFSHWKPSAFNDALLALAKETLGDLVNNPQA</sequence>
<keyword evidence="3" id="KW-1185">Reference proteome</keyword>
<dbReference type="AlphaFoldDB" id="A0AA41Y243"/>
<name>A0AA41Y243_9GAMM</name>
<organism evidence="1 4">
    <name type="scientific">Brenneria izbisi</name>
    <dbReference type="NCBI Taxonomy" id="2939450"/>
    <lineage>
        <taxon>Bacteria</taxon>
        <taxon>Pseudomonadati</taxon>
        <taxon>Pseudomonadota</taxon>
        <taxon>Gammaproteobacteria</taxon>
        <taxon>Enterobacterales</taxon>
        <taxon>Pectobacteriaceae</taxon>
        <taxon>Brenneria</taxon>
    </lineage>
</organism>
<comment type="caution">
    <text evidence="1">The sequence shown here is derived from an EMBL/GenBank/DDBJ whole genome shotgun (WGS) entry which is preliminary data.</text>
</comment>
<evidence type="ECO:0000313" key="1">
    <source>
        <dbReference type="EMBL" id="MCV9879254.1"/>
    </source>
</evidence>
<accession>A0AA41Y243</accession>
<gene>
    <name evidence="1" type="ORF">NC803_10375</name>
    <name evidence="2" type="ORF">NC856_10560</name>
</gene>
<evidence type="ECO:0000313" key="4">
    <source>
        <dbReference type="Proteomes" id="UP001165569"/>
    </source>
</evidence>
<proteinExistence type="predicted"/>